<dbReference type="PROSITE" id="PS50106">
    <property type="entry name" value="PDZ"/>
    <property type="match status" value="1"/>
</dbReference>
<accession>A0ABM1F709</accession>
<keyword evidence="6" id="KW-1185">Reference proteome</keyword>
<dbReference type="InterPro" id="IPR036034">
    <property type="entry name" value="PDZ_sf"/>
</dbReference>
<proteinExistence type="inferred from homology"/>
<sequence>MEQLQPALPDVFEVRYGMVTVSDGKGKPQPTRLQLAGSGFTLQKEELVYAIPTDMSDPAPVDGSKDRDIVIVRNKAGLGLSIKGGAEHNLPLLISRIFKDGAADAINGESVECFTHDAAVELLRRAGDSVLLTVRHYKVAAPFLKSSPKKIDRCMGNCDDVKQKCGGHSCGNMPKLEKHWTDVLKLNLLMAYITRYMMGTDKLRPNSFEVLAMDCRSSGVVHCDDTNALSDWVKHISNNIMAANVHHIKMLNRALPAQEQILFIGWACERMPSTKHWQTCVWRPRFIVLKGCDVCFLDNPPLQREDWLDCEPSYRIVDTIFHIYKRMLTPGIKASGNCVNQIGSKTFACSYRDKPAGLTLDMTSGFSLFDTESKQYLWRYKFSQLKGSSDDGETKVKLMLQEGKLVETRELECATLQSLLFCMNAFLTAKLAAVDPSFLKSS</sequence>
<protein>
    <submittedName>
        <fullName evidence="7">Gamma-2-syntrophin-like</fullName>
    </submittedName>
</protein>
<gene>
    <name evidence="7" type="primary">LOC106820202</name>
</gene>
<evidence type="ECO:0000256" key="1">
    <source>
        <dbReference type="ARBA" id="ARBA00004245"/>
    </source>
</evidence>
<dbReference type="PANTHER" id="PTHR10554:SF1">
    <property type="entry name" value="FI16515P1"/>
    <property type="match status" value="1"/>
</dbReference>
<dbReference type="SMART" id="SM00228">
    <property type="entry name" value="PDZ"/>
    <property type="match status" value="1"/>
</dbReference>
<dbReference type="Pfam" id="PF00595">
    <property type="entry name" value="PDZ"/>
    <property type="match status" value="1"/>
</dbReference>
<evidence type="ECO:0000256" key="3">
    <source>
        <dbReference type="ARBA" id="ARBA00022490"/>
    </source>
</evidence>
<organism evidence="6 7">
    <name type="scientific">Priapulus caudatus</name>
    <name type="common">Priapulid worm</name>
    <dbReference type="NCBI Taxonomy" id="37621"/>
    <lineage>
        <taxon>Eukaryota</taxon>
        <taxon>Metazoa</taxon>
        <taxon>Ecdysozoa</taxon>
        <taxon>Scalidophora</taxon>
        <taxon>Priapulida</taxon>
        <taxon>Priapulimorpha</taxon>
        <taxon>Priapulimorphida</taxon>
        <taxon>Priapulidae</taxon>
        <taxon>Priapulus</taxon>
    </lineage>
</organism>
<evidence type="ECO:0000259" key="5">
    <source>
        <dbReference type="PROSITE" id="PS50106"/>
    </source>
</evidence>
<keyword evidence="3" id="KW-0963">Cytoplasm</keyword>
<dbReference type="Gene3D" id="2.30.42.10">
    <property type="match status" value="1"/>
</dbReference>
<dbReference type="SUPFAM" id="SSF50156">
    <property type="entry name" value="PDZ domain-like"/>
    <property type="match status" value="1"/>
</dbReference>
<dbReference type="Proteomes" id="UP000695022">
    <property type="component" value="Unplaced"/>
</dbReference>
<evidence type="ECO:0000313" key="6">
    <source>
        <dbReference type="Proteomes" id="UP000695022"/>
    </source>
</evidence>
<dbReference type="InterPro" id="IPR055108">
    <property type="entry name" value="Syntrophin_4th"/>
</dbReference>
<comment type="similarity">
    <text evidence="2">Belongs to the syntrophin family.</text>
</comment>
<dbReference type="Gene3D" id="2.30.29.30">
    <property type="entry name" value="Pleckstrin-homology domain (PH domain)/Phosphotyrosine-binding domain (PTB)"/>
    <property type="match status" value="1"/>
</dbReference>
<name>A0ABM1F709_PRICU</name>
<comment type="subcellular location">
    <subcellularLocation>
        <location evidence="1">Cytoplasm</location>
        <location evidence="1">Cytoskeleton</location>
    </subcellularLocation>
</comment>
<dbReference type="GeneID" id="106820202"/>
<keyword evidence="4" id="KW-0206">Cytoskeleton</keyword>
<evidence type="ECO:0000256" key="4">
    <source>
        <dbReference type="ARBA" id="ARBA00023212"/>
    </source>
</evidence>
<dbReference type="Pfam" id="PF23012">
    <property type="entry name" value="Syntrophin_4th"/>
    <property type="match status" value="1"/>
</dbReference>
<dbReference type="RefSeq" id="XP_014680230.1">
    <property type="nucleotide sequence ID" value="XM_014824744.1"/>
</dbReference>
<dbReference type="PANTHER" id="PTHR10554">
    <property type="entry name" value="SYNTROPHIN"/>
    <property type="match status" value="1"/>
</dbReference>
<evidence type="ECO:0000256" key="2">
    <source>
        <dbReference type="ARBA" id="ARBA00010798"/>
    </source>
</evidence>
<dbReference type="InterPro" id="IPR011993">
    <property type="entry name" value="PH-like_dom_sf"/>
</dbReference>
<reference evidence="7" key="1">
    <citation type="submission" date="2025-08" db="UniProtKB">
        <authorList>
            <consortium name="RefSeq"/>
        </authorList>
    </citation>
    <scope>IDENTIFICATION</scope>
</reference>
<dbReference type="SUPFAM" id="SSF50729">
    <property type="entry name" value="PH domain-like"/>
    <property type="match status" value="1"/>
</dbReference>
<dbReference type="InterPro" id="IPR015482">
    <property type="entry name" value="Syntrophin"/>
</dbReference>
<feature type="domain" description="PDZ" evidence="5">
    <location>
        <begin position="68"/>
        <end position="138"/>
    </location>
</feature>
<dbReference type="InterPro" id="IPR001478">
    <property type="entry name" value="PDZ"/>
</dbReference>
<evidence type="ECO:0000313" key="7">
    <source>
        <dbReference type="RefSeq" id="XP_014680230.1"/>
    </source>
</evidence>